<accession>A0ABN7BBA7</accession>
<reference evidence="6 7" key="1">
    <citation type="submission" date="2023-09" db="EMBL/GenBank/DDBJ databases">
        <title>Nesidiocoris tenuis whole genome shotgun sequence.</title>
        <authorList>
            <person name="Shibata T."/>
            <person name="Shimoda M."/>
            <person name="Kobayashi T."/>
            <person name="Uehara T."/>
        </authorList>
    </citation>
    <scope>NUCLEOTIDE SEQUENCE [LARGE SCALE GENOMIC DNA]</scope>
    <source>
        <strain evidence="6 7">Japan</strain>
    </source>
</reference>
<organism evidence="6 7">
    <name type="scientific">Nesidiocoris tenuis</name>
    <dbReference type="NCBI Taxonomy" id="355587"/>
    <lineage>
        <taxon>Eukaryota</taxon>
        <taxon>Metazoa</taxon>
        <taxon>Ecdysozoa</taxon>
        <taxon>Arthropoda</taxon>
        <taxon>Hexapoda</taxon>
        <taxon>Insecta</taxon>
        <taxon>Pterygota</taxon>
        <taxon>Neoptera</taxon>
        <taxon>Paraneoptera</taxon>
        <taxon>Hemiptera</taxon>
        <taxon>Heteroptera</taxon>
        <taxon>Panheteroptera</taxon>
        <taxon>Cimicomorpha</taxon>
        <taxon>Miridae</taxon>
        <taxon>Dicyphina</taxon>
        <taxon>Nesidiocoris</taxon>
    </lineage>
</organism>
<gene>
    <name evidence="6" type="ORF">NTJ_14432</name>
</gene>
<feature type="domain" description="NHR" evidence="5">
    <location>
        <begin position="257"/>
        <end position="412"/>
    </location>
</feature>
<dbReference type="PROSITE" id="PS50089">
    <property type="entry name" value="ZF_RING_2"/>
    <property type="match status" value="1"/>
</dbReference>
<feature type="domain" description="NHR" evidence="5">
    <location>
        <begin position="33"/>
        <end position="187"/>
    </location>
</feature>
<evidence type="ECO:0000256" key="3">
    <source>
        <dbReference type="PROSITE-ProRule" id="PRU00175"/>
    </source>
</evidence>
<keyword evidence="2" id="KW-0862">Zinc</keyword>
<evidence type="ECO:0000313" key="6">
    <source>
        <dbReference type="EMBL" id="BET01614.1"/>
    </source>
</evidence>
<dbReference type="CDD" id="cd16647">
    <property type="entry name" value="mRING-HC-C3HC5_NEU1"/>
    <property type="match status" value="1"/>
</dbReference>
<dbReference type="Proteomes" id="UP001307889">
    <property type="component" value="Chromosome 13"/>
</dbReference>
<dbReference type="InterPro" id="IPR037962">
    <property type="entry name" value="Neuralized"/>
</dbReference>
<dbReference type="SMART" id="SM00588">
    <property type="entry name" value="NEUZ"/>
    <property type="match status" value="2"/>
</dbReference>
<evidence type="ECO:0000259" key="5">
    <source>
        <dbReference type="PROSITE" id="PS51065"/>
    </source>
</evidence>
<dbReference type="EMBL" id="AP028921">
    <property type="protein sequence ID" value="BET01614.1"/>
    <property type="molecule type" value="Genomic_DNA"/>
</dbReference>
<feature type="domain" description="RING-type" evidence="4">
    <location>
        <begin position="513"/>
        <end position="554"/>
    </location>
</feature>
<dbReference type="PANTHER" id="PTHR12429">
    <property type="entry name" value="NEURALIZED"/>
    <property type="match status" value="1"/>
</dbReference>
<dbReference type="InterPro" id="IPR043136">
    <property type="entry name" value="B30.2/SPRY_sf"/>
</dbReference>
<dbReference type="PROSITE" id="PS51065">
    <property type="entry name" value="NHR"/>
    <property type="match status" value="2"/>
</dbReference>
<keyword evidence="1 3" id="KW-0479">Metal-binding</keyword>
<dbReference type="SUPFAM" id="SSF57850">
    <property type="entry name" value="RING/U-box"/>
    <property type="match status" value="1"/>
</dbReference>
<name>A0ABN7BBA7_9HEMI</name>
<dbReference type="Gene3D" id="2.60.120.920">
    <property type="match status" value="2"/>
</dbReference>
<dbReference type="InterPro" id="IPR001841">
    <property type="entry name" value="Znf_RING"/>
</dbReference>
<dbReference type="Gene3D" id="3.30.40.10">
    <property type="entry name" value="Zinc/RING finger domain, C3HC4 (zinc finger)"/>
    <property type="match status" value="1"/>
</dbReference>
<dbReference type="PANTHER" id="PTHR12429:SF6">
    <property type="entry name" value="PROTEIN NEURALIZED"/>
    <property type="match status" value="1"/>
</dbReference>
<dbReference type="InterPro" id="IPR013083">
    <property type="entry name" value="Znf_RING/FYVE/PHD"/>
</dbReference>
<dbReference type="Pfam" id="PF13920">
    <property type="entry name" value="zf-C3HC4_3"/>
    <property type="match status" value="1"/>
</dbReference>
<protein>
    <submittedName>
        <fullName evidence="6">Protein neuralized</fullName>
    </submittedName>
</protein>
<dbReference type="Pfam" id="PF07177">
    <property type="entry name" value="Neuralized"/>
    <property type="match status" value="2"/>
</dbReference>
<proteinExistence type="predicted"/>
<evidence type="ECO:0000256" key="2">
    <source>
        <dbReference type="ARBA" id="ARBA00022833"/>
    </source>
</evidence>
<dbReference type="SMART" id="SM00184">
    <property type="entry name" value="RING"/>
    <property type="match status" value="1"/>
</dbReference>
<evidence type="ECO:0000313" key="7">
    <source>
        <dbReference type="Proteomes" id="UP001307889"/>
    </source>
</evidence>
<evidence type="ECO:0000259" key="4">
    <source>
        <dbReference type="PROSITE" id="PS50089"/>
    </source>
</evidence>
<evidence type="ECO:0000256" key="1">
    <source>
        <dbReference type="ARBA" id="ARBA00022771"/>
    </source>
</evidence>
<keyword evidence="1 3" id="KW-0863">Zinc-finger</keyword>
<keyword evidence="7" id="KW-1185">Reference proteome</keyword>
<sequence length="566" mass="62189">MPASLKMFKKVKKRLGLGRGVGSANHVANNLPPLLFHQVHGDNIRISRDGTIARRAESFCKGVAFSARPVKVNERVYLRFVEVSDNWSGVLRFGFTVYDPVALRGGLPKYACPDLTNKPGYWAKALAERLCEKDAILYYYVNSAGDVHFGVNGEDKGVFFSGVDTRGQLWAMLDIYGNSTAVEFLDPRSHLNNSRRQATNNSNVDDVDRIVAPMSNLNVSNHHPVPMPPSDAEVRSFVEPTPPPPLVFQLPSVKFNPLPFHRTKGRNVRSSADRCIASRLDTEFAHGYVFSGRPIQLEEKIVVQVLNAEPMYIGALAFGLTSCDPASINPNELPDDSNQLLDRPEYWVVKKDVANGPRRGDELTFCITSDGEVQMSKNGGPPVSLMHVDQSQVLWAFMDLYGSTQKIRILGSTVSHAQGSPPPRALVQPNPMPDRLRNVTVATAPCAGGGTVLVVNLPPTTGPSYQSNSSHLATYSPTYIEPIGGLPHSTIDSTEGIREWAENSISPAQSADCSVCYERQIDSVLYTCGHMCMCYECSVQQWRGKGGGHCPLCRAVIRDVIRTFKS</sequence>
<dbReference type="InterPro" id="IPR006573">
    <property type="entry name" value="NHR_dom"/>
</dbReference>